<dbReference type="InParanoid" id="Q0US77"/>
<organism evidence="2 3">
    <name type="scientific">Phaeosphaeria nodorum (strain SN15 / ATCC MYA-4574 / FGSC 10173)</name>
    <name type="common">Glume blotch fungus</name>
    <name type="synonym">Parastagonospora nodorum</name>
    <dbReference type="NCBI Taxonomy" id="321614"/>
    <lineage>
        <taxon>Eukaryota</taxon>
        <taxon>Fungi</taxon>
        <taxon>Dikarya</taxon>
        <taxon>Ascomycota</taxon>
        <taxon>Pezizomycotina</taxon>
        <taxon>Dothideomycetes</taxon>
        <taxon>Pleosporomycetidae</taxon>
        <taxon>Pleosporales</taxon>
        <taxon>Pleosporineae</taxon>
        <taxon>Phaeosphaeriaceae</taxon>
        <taxon>Parastagonospora</taxon>
    </lineage>
</organism>
<protein>
    <recommendedName>
        <fullName evidence="4">C2H2-type domain-containing protein</fullName>
    </recommendedName>
</protein>
<dbReference type="VEuPathDB" id="FungiDB:JI435_053870"/>
<proteinExistence type="predicted"/>
<evidence type="ECO:0000313" key="3">
    <source>
        <dbReference type="Proteomes" id="UP000001055"/>
    </source>
</evidence>
<dbReference type="GeneID" id="5972667"/>
<feature type="region of interest" description="Disordered" evidence="1">
    <location>
        <begin position="273"/>
        <end position="293"/>
    </location>
</feature>
<evidence type="ECO:0000256" key="1">
    <source>
        <dbReference type="SAM" id="MobiDB-lite"/>
    </source>
</evidence>
<dbReference type="RefSeq" id="XP_001795792.1">
    <property type="nucleotide sequence ID" value="XM_001795740.1"/>
</dbReference>
<name>Q0US77_PHANO</name>
<dbReference type="eggNOG" id="ENOG502SEC6">
    <property type="taxonomic scope" value="Eukaryota"/>
</dbReference>
<reference evidence="3" key="1">
    <citation type="journal article" date="2007" name="Plant Cell">
        <title>Dothideomycete-plant interactions illuminated by genome sequencing and EST analysis of the wheat pathogen Stagonospora nodorum.</title>
        <authorList>
            <person name="Hane J.K."/>
            <person name="Lowe R.G."/>
            <person name="Solomon P.S."/>
            <person name="Tan K.C."/>
            <person name="Schoch C.L."/>
            <person name="Spatafora J.W."/>
            <person name="Crous P.W."/>
            <person name="Kodira C."/>
            <person name="Birren B.W."/>
            <person name="Galagan J.E."/>
            <person name="Torriani S.F."/>
            <person name="McDonald B.A."/>
            <person name="Oliver R.P."/>
        </authorList>
    </citation>
    <scope>NUCLEOTIDE SEQUENCE [LARGE SCALE GENOMIC DNA]</scope>
    <source>
        <strain evidence="3">SN15 / ATCC MYA-4574 / FGSC 10173</strain>
    </source>
</reference>
<dbReference type="KEGG" id="pno:SNOG_05387"/>
<dbReference type="EMBL" id="CH445331">
    <property type="protein sequence ID" value="EAT87778.2"/>
    <property type="molecule type" value="Genomic_DNA"/>
</dbReference>
<accession>Q0US77</accession>
<gene>
    <name evidence="2" type="ORF">SNOG_05387</name>
</gene>
<sequence>MSGYHPGAGSPLKFFGTSEITMDYTMDQSAPFLEEQQIGQTCSTGFGQSSIEKDYYKTCVSRKQRARRSNTAQKYFCTICKEPFVEKADWKRHEETYQERPEEFQCDICYAKYFLDKDFVTHHVQAHGCVPCYANTRCSEKKHVQESKRKRKTRTGWGCGFCYHFSTNWKERCNHIADHFEHDHKTMADWHHSVVIYSLLQRPKVVDEWNALLQSMNRPFTGFAWDVHSTGRVEGYPDSSRFPRLQDALEYFTPNKDAAALVRKAYDLAVKSIARDGPPPVPPKDHPNDSELSLQSLTNDTESMTQFLKSIVNDDLLPTNVTQPEGDAWSDYSSSWLDFSS</sequence>
<evidence type="ECO:0000313" key="2">
    <source>
        <dbReference type="EMBL" id="EAT87778.2"/>
    </source>
</evidence>
<dbReference type="AlphaFoldDB" id="Q0US77"/>
<dbReference type="Proteomes" id="UP000001055">
    <property type="component" value="Unassembled WGS sequence"/>
</dbReference>
<evidence type="ECO:0008006" key="4">
    <source>
        <dbReference type="Google" id="ProtNLM"/>
    </source>
</evidence>
<dbReference type="HOGENOM" id="CLU_814107_0_0_1"/>
<dbReference type="Gene3D" id="3.30.160.60">
    <property type="entry name" value="Classic Zinc Finger"/>
    <property type="match status" value="1"/>
</dbReference>